<dbReference type="RefSeq" id="WP_172317833.1">
    <property type="nucleotide sequence ID" value="NZ_WOEY01000159.1"/>
</dbReference>
<dbReference type="EMBL" id="WOEY01000159">
    <property type="protein sequence ID" value="NPT47257.1"/>
    <property type="molecule type" value="Genomic_DNA"/>
</dbReference>
<evidence type="ECO:0000259" key="1">
    <source>
        <dbReference type="Pfam" id="PF01738"/>
    </source>
</evidence>
<evidence type="ECO:0000313" key="2">
    <source>
        <dbReference type="EMBL" id="NPT47257.1"/>
    </source>
</evidence>
<dbReference type="InterPro" id="IPR029058">
    <property type="entry name" value="AB_hydrolase_fold"/>
</dbReference>
<dbReference type="InterPro" id="IPR051049">
    <property type="entry name" value="Dienelactone_hydrolase-like"/>
</dbReference>
<evidence type="ECO:0000313" key="3">
    <source>
        <dbReference type="Proteomes" id="UP000652198"/>
    </source>
</evidence>
<name>A0ABX2C2L9_9BURK</name>
<keyword evidence="2" id="KW-0378">Hydrolase</keyword>
<dbReference type="Gene3D" id="3.40.50.1820">
    <property type="entry name" value="alpha/beta hydrolase"/>
    <property type="match status" value="1"/>
</dbReference>
<comment type="caution">
    <text evidence="2">The sequence shown here is derived from an EMBL/GenBank/DDBJ whole genome shotgun (WGS) entry which is preliminary data.</text>
</comment>
<reference evidence="2 3" key="1">
    <citation type="submission" date="2019-11" db="EMBL/GenBank/DDBJ databases">
        <title>Metabolism of dissolved organic matter in forest soils.</title>
        <authorList>
            <person name="Cyle K.T."/>
            <person name="Wilhelm R.C."/>
            <person name="Martinez C.E."/>
        </authorList>
    </citation>
    <scope>NUCLEOTIDE SEQUENCE [LARGE SCALE GENOMIC DNA]</scope>
    <source>
        <strain evidence="2 3">1N</strain>
    </source>
</reference>
<feature type="domain" description="Dienelactone hydrolase" evidence="1">
    <location>
        <begin position="14"/>
        <end position="230"/>
    </location>
</feature>
<gene>
    <name evidence="2" type="ORF">GNZ12_39420</name>
</gene>
<keyword evidence="3" id="KW-1185">Reference proteome</keyword>
<dbReference type="Pfam" id="PF01738">
    <property type="entry name" value="DLH"/>
    <property type="match status" value="1"/>
</dbReference>
<dbReference type="PANTHER" id="PTHR46623:SF6">
    <property type="entry name" value="ALPHA_BETA-HYDROLASES SUPERFAMILY PROTEIN"/>
    <property type="match status" value="1"/>
</dbReference>
<dbReference type="PANTHER" id="PTHR46623">
    <property type="entry name" value="CARBOXYMETHYLENEBUTENOLIDASE-RELATED"/>
    <property type="match status" value="1"/>
</dbReference>
<dbReference type="Proteomes" id="UP000652198">
    <property type="component" value="Unassembled WGS sequence"/>
</dbReference>
<sequence>MSEISISTPHHRLKGYVATPQGEGPWPGVIVLHDIFGLTDVTRGHADWLASEGYLAVAPDLYSWGGRLRCIRALMTDLAARKGPAFDDVDAVRQWLEGREDCTGKTGVIGFCVTGKFAILLAADHGFSASGLNYGPLPNDIDAIMSGACPVIASYGGRDRRLKGAAARLKGALERNRIEHDVKEYPDAGHSFLDDHKGLIGVLGVVIGATYKDEAAADARDRIRTFLARHLGQQAECHWRVSQLPARPR</sequence>
<dbReference type="InterPro" id="IPR002925">
    <property type="entry name" value="Dienelactn_hydro"/>
</dbReference>
<accession>A0ABX2C2L9</accession>
<organism evidence="2 3">
    <name type="scientific">Paraburkholderia solitsugae</name>
    <dbReference type="NCBI Taxonomy" id="2675748"/>
    <lineage>
        <taxon>Bacteria</taxon>
        <taxon>Pseudomonadati</taxon>
        <taxon>Pseudomonadota</taxon>
        <taxon>Betaproteobacteria</taxon>
        <taxon>Burkholderiales</taxon>
        <taxon>Burkholderiaceae</taxon>
        <taxon>Paraburkholderia</taxon>
    </lineage>
</organism>
<dbReference type="SUPFAM" id="SSF53474">
    <property type="entry name" value="alpha/beta-Hydrolases"/>
    <property type="match status" value="1"/>
</dbReference>
<dbReference type="GO" id="GO:0016787">
    <property type="term" value="F:hydrolase activity"/>
    <property type="evidence" value="ECO:0007669"/>
    <property type="project" value="UniProtKB-KW"/>
</dbReference>
<protein>
    <submittedName>
        <fullName evidence="2">Dienelactone hydrolase family protein</fullName>
    </submittedName>
</protein>
<proteinExistence type="predicted"/>